<feature type="binding site" evidence="12">
    <location>
        <position position="440"/>
    </location>
    <ligand>
        <name>Zn(2+)</name>
        <dbReference type="ChEBI" id="CHEBI:29105"/>
        <label>1</label>
    </ligand>
</feature>
<gene>
    <name evidence="12" type="primary">priA</name>
    <name evidence="15" type="ORF">CWI81_11350</name>
</gene>
<feature type="domain" description="Helicase ATP-binding" evidence="13">
    <location>
        <begin position="212"/>
        <end position="378"/>
    </location>
</feature>
<dbReference type="Proteomes" id="UP000287908">
    <property type="component" value="Unassembled WGS sequence"/>
</dbReference>
<keyword evidence="2 12" id="KW-0235">DNA replication</keyword>
<dbReference type="FunFam" id="3.40.1440.60:FF:000001">
    <property type="entry name" value="Primosomal protein N"/>
    <property type="match status" value="1"/>
</dbReference>
<dbReference type="CDD" id="cd18804">
    <property type="entry name" value="SF2_C_priA"/>
    <property type="match status" value="1"/>
</dbReference>
<dbReference type="InterPro" id="IPR011545">
    <property type="entry name" value="DEAD/DEAH_box_helicase_dom"/>
</dbReference>
<keyword evidence="7 12" id="KW-0862">Zinc</keyword>
<keyword evidence="10 12" id="KW-0413">Isomerase</keyword>
<sequence>MTATQRFFEVSLPVPLRQTFSYQTDNQGLPIGARVRVPFGQRQLVGYVVAEQSADDLGEYQVKEIIEVIDQQTIWTDDIWQLIVWSADYYHHSLGEVAANALPVLLRKGNEASYPATEYWRLTEAGKKVDLEGLKRAPKQIKLLQTLAESACTRSSISEQGISRTVMTVVADKGWITSFTERDSKTTSGWEFGSANQPLTLNKQQAVAVTTINQQQRYAALLLQGVTGSGKTEVYLQAMTDVLQRQQQVLVLVPEIGLTPQTLRRFQQRFDVPIVMLHSGLSDSERLKAWLDSRSGKAAIIIGTRSAVFTPCKNLGMIIIDEEHDLSFKQQDGFRYHARDVAVKRAQLLDIPIVLGTATPALETLNNAVNSRFHWLKLDQRAGGAENVKHQVLDLKQQTIEAGVSAPLQKQIGSELERGNQVLLFLNRRGFAPALMCHECGWIAQCKRCDAYYTVHKTYHQLHCHHCGSQRPIAKQCGDCGSTHLITHGVGTEQLEQSLQKQFPDYGVLRIDRDSTRRKGELGRQLQAATDNRYQILVGTQMLAKGHHFPDVTLVALLDVDGALYSADFRASERLAQLFTQVAGRAGRARKAGKVVLQTHHPEHDLIQDLLNNGYQDFALTALAERQMSLLPPFGHMALFRAEAVNRQHVVTALQELAQLMPIADGAQLLGPMPALMERKAGRYRYQLTLHCRSRKLRYQLLEHLLPQINELASWRKIRWSLDVDPQDFT</sequence>
<dbReference type="PANTHER" id="PTHR30580:SF0">
    <property type="entry name" value="PRIMOSOMAL PROTEIN N"/>
    <property type="match status" value="1"/>
</dbReference>
<dbReference type="Pfam" id="PF00271">
    <property type="entry name" value="Helicase_C"/>
    <property type="match status" value="1"/>
</dbReference>
<dbReference type="GO" id="GO:1990077">
    <property type="term" value="C:primosome complex"/>
    <property type="evidence" value="ECO:0007669"/>
    <property type="project" value="UniProtKB-UniRule"/>
</dbReference>
<dbReference type="GO" id="GO:0005524">
    <property type="term" value="F:ATP binding"/>
    <property type="evidence" value="ECO:0007669"/>
    <property type="project" value="UniProtKB-UniRule"/>
</dbReference>
<evidence type="ECO:0000313" key="15">
    <source>
        <dbReference type="EMBL" id="RUO73616.1"/>
    </source>
</evidence>
<dbReference type="EMBL" id="PIQF01000004">
    <property type="protein sequence ID" value="RUO73616.1"/>
    <property type="molecule type" value="Genomic_DNA"/>
</dbReference>
<keyword evidence="5 12" id="KW-0378">Hydrolase</keyword>
<dbReference type="InterPro" id="IPR027417">
    <property type="entry name" value="P-loop_NTPase"/>
</dbReference>
<dbReference type="OrthoDB" id="9759544at2"/>
<dbReference type="GO" id="GO:0043138">
    <property type="term" value="F:3'-5' DNA helicase activity"/>
    <property type="evidence" value="ECO:0007669"/>
    <property type="project" value="UniProtKB-EC"/>
</dbReference>
<dbReference type="InterPro" id="IPR041222">
    <property type="entry name" value="PriA_3primeBD"/>
</dbReference>
<dbReference type="Gene3D" id="3.40.1440.60">
    <property type="entry name" value="PriA, 3(prime) DNA-binding domain"/>
    <property type="match status" value="1"/>
</dbReference>
<feature type="binding site" evidence="12">
    <location>
        <position position="437"/>
    </location>
    <ligand>
        <name>Zn(2+)</name>
        <dbReference type="ChEBI" id="CHEBI:29105"/>
        <label>1</label>
    </ligand>
</feature>
<dbReference type="GO" id="GO:0006310">
    <property type="term" value="P:DNA recombination"/>
    <property type="evidence" value="ECO:0007669"/>
    <property type="project" value="InterPro"/>
</dbReference>
<reference evidence="15 16" key="1">
    <citation type="journal article" date="2011" name="Front. Microbiol.">
        <title>Genomic signatures of strain selection and enhancement in Bacillus atrophaeus var. globigii, a historical biowarfare simulant.</title>
        <authorList>
            <person name="Gibbons H.S."/>
            <person name="Broomall S.M."/>
            <person name="McNew L.A."/>
            <person name="Daligault H."/>
            <person name="Chapman C."/>
            <person name="Bruce D."/>
            <person name="Karavis M."/>
            <person name="Krepps M."/>
            <person name="McGregor P.A."/>
            <person name="Hong C."/>
            <person name="Park K.H."/>
            <person name="Akmal A."/>
            <person name="Feldman A."/>
            <person name="Lin J.S."/>
            <person name="Chang W.E."/>
            <person name="Higgs B.W."/>
            <person name="Demirev P."/>
            <person name="Lindquist J."/>
            <person name="Liem A."/>
            <person name="Fochler E."/>
            <person name="Read T.D."/>
            <person name="Tapia R."/>
            <person name="Johnson S."/>
            <person name="Bishop-Lilly K.A."/>
            <person name="Detter C."/>
            <person name="Han C."/>
            <person name="Sozhamannan S."/>
            <person name="Rosenzweig C.N."/>
            <person name="Skowronski E.W."/>
        </authorList>
    </citation>
    <scope>NUCLEOTIDE SEQUENCE [LARGE SCALE GENOMIC DNA]</scope>
    <source>
        <strain evidence="15 16">CL-SP19</strain>
    </source>
</reference>
<dbReference type="Pfam" id="PF18319">
    <property type="entry name" value="Zn_ribbon_PriA"/>
    <property type="match status" value="1"/>
</dbReference>
<dbReference type="GO" id="GO:0016887">
    <property type="term" value="F:ATP hydrolysis activity"/>
    <property type="evidence" value="ECO:0007669"/>
    <property type="project" value="RHEA"/>
</dbReference>
<dbReference type="NCBIfam" id="NF004065">
    <property type="entry name" value="PRK05580.1-1"/>
    <property type="match status" value="1"/>
</dbReference>
<dbReference type="GO" id="GO:0006302">
    <property type="term" value="P:double-strand break repair"/>
    <property type="evidence" value="ECO:0007669"/>
    <property type="project" value="InterPro"/>
</dbReference>
<keyword evidence="8 12" id="KW-0067">ATP-binding</keyword>
<evidence type="ECO:0000256" key="4">
    <source>
        <dbReference type="ARBA" id="ARBA00022741"/>
    </source>
</evidence>
<dbReference type="Gene3D" id="3.40.50.300">
    <property type="entry name" value="P-loop containing nucleotide triphosphate hydrolases"/>
    <property type="match status" value="2"/>
</dbReference>
<comment type="caution">
    <text evidence="15">The sequence shown here is derived from an EMBL/GenBank/DDBJ whole genome shotgun (WGS) entry which is preliminary data.</text>
</comment>
<evidence type="ECO:0000259" key="13">
    <source>
        <dbReference type="PROSITE" id="PS51192"/>
    </source>
</evidence>
<dbReference type="Pfam" id="PF17764">
    <property type="entry name" value="PriA_3primeBD"/>
    <property type="match status" value="1"/>
</dbReference>
<dbReference type="InterPro" id="IPR001650">
    <property type="entry name" value="Helicase_C-like"/>
</dbReference>
<dbReference type="GO" id="GO:0006269">
    <property type="term" value="P:DNA replication, synthesis of primer"/>
    <property type="evidence" value="ECO:0007669"/>
    <property type="project" value="UniProtKB-KW"/>
</dbReference>
<feature type="binding site" evidence="12">
    <location>
        <position position="449"/>
    </location>
    <ligand>
        <name>Zn(2+)</name>
        <dbReference type="ChEBI" id="CHEBI:29105"/>
        <label>2</label>
    </ligand>
</feature>
<evidence type="ECO:0000259" key="14">
    <source>
        <dbReference type="PROSITE" id="PS51194"/>
    </source>
</evidence>
<keyword evidence="4 12" id="KW-0547">Nucleotide-binding</keyword>
<comment type="similarity">
    <text evidence="12">Belongs to the helicase family. PriA subfamily.</text>
</comment>
<comment type="catalytic activity">
    <reaction evidence="12">
        <text>Couples ATP hydrolysis with the unwinding of duplex DNA by translocating in the 3'-5' direction.</text>
        <dbReference type="EC" id="5.6.2.4"/>
    </reaction>
</comment>
<dbReference type="NCBIfam" id="NF004067">
    <property type="entry name" value="PRK05580.1-4"/>
    <property type="match status" value="1"/>
</dbReference>
<feature type="binding site" evidence="12">
    <location>
        <position position="446"/>
    </location>
    <ligand>
        <name>Zn(2+)</name>
        <dbReference type="ChEBI" id="CHEBI:29105"/>
        <label>2</label>
    </ligand>
</feature>
<dbReference type="SMART" id="SM00490">
    <property type="entry name" value="HELICc"/>
    <property type="match status" value="1"/>
</dbReference>
<dbReference type="InterPro" id="IPR041236">
    <property type="entry name" value="PriA_C"/>
</dbReference>
<dbReference type="NCBIfam" id="TIGR00595">
    <property type="entry name" value="priA"/>
    <property type="match status" value="1"/>
</dbReference>
<dbReference type="CDD" id="cd17929">
    <property type="entry name" value="DEXHc_priA"/>
    <property type="match status" value="1"/>
</dbReference>
<evidence type="ECO:0000256" key="11">
    <source>
        <dbReference type="ARBA" id="ARBA00048988"/>
    </source>
</evidence>
<dbReference type="Pfam" id="PF00270">
    <property type="entry name" value="DEAD"/>
    <property type="match status" value="1"/>
</dbReference>
<evidence type="ECO:0000313" key="16">
    <source>
        <dbReference type="Proteomes" id="UP000287908"/>
    </source>
</evidence>
<dbReference type="InterPro" id="IPR048949">
    <property type="entry name" value="WHD_PriA"/>
</dbReference>
<dbReference type="AlphaFoldDB" id="A0A432Z6V4"/>
<protein>
    <recommendedName>
        <fullName evidence="12">Replication restart protein PriA</fullName>
    </recommendedName>
    <alternativeName>
        <fullName evidence="12">ATP-dependent DNA helicase PriA</fullName>
        <ecNumber evidence="12">5.6.2.4</ecNumber>
    </alternativeName>
    <alternativeName>
        <fullName evidence="12">DNA 3'-5' helicase PriA</fullName>
    </alternativeName>
</protein>
<dbReference type="SUPFAM" id="SSF52540">
    <property type="entry name" value="P-loop containing nucleoside triphosphate hydrolases"/>
    <property type="match status" value="2"/>
</dbReference>
<evidence type="ECO:0000256" key="10">
    <source>
        <dbReference type="ARBA" id="ARBA00023235"/>
    </source>
</evidence>
<accession>A0A432Z6V4</accession>
<name>A0A432Z6V4_9GAMM</name>
<feature type="binding site" evidence="12">
    <location>
        <position position="464"/>
    </location>
    <ligand>
        <name>Zn(2+)</name>
        <dbReference type="ChEBI" id="CHEBI:29105"/>
        <label>2</label>
    </ligand>
</feature>
<dbReference type="GO" id="GO:0003677">
    <property type="term" value="F:DNA binding"/>
    <property type="evidence" value="ECO:0007669"/>
    <property type="project" value="UniProtKB-UniRule"/>
</dbReference>
<evidence type="ECO:0000256" key="5">
    <source>
        <dbReference type="ARBA" id="ARBA00022801"/>
    </source>
</evidence>
<evidence type="ECO:0000256" key="7">
    <source>
        <dbReference type="ARBA" id="ARBA00022833"/>
    </source>
</evidence>
<dbReference type="PROSITE" id="PS51192">
    <property type="entry name" value="HELICASE_ATP_BIND_1"/>
    <property type="match status" value="1"/>
</dbReference>
<evidence type="ECO:0000256" key="2">
    <source>
        <dbReference type="ARBA" id="ARBA00022705"/>
    </source>
</evidence>
<comment type="catalytic activity">
    <reaction evidence="11 12">
        <text>ATP + H2O = ADP + phosphate + H(+)</text>
        <dbReference type="Rhea" id="RHEA:13065"/>
        <dbReference type="ChEBI" id="CHEBI:15377"/>
        <dbReference type="ChEBI" id="CHEBI:15378"/>
        <dbReference type="ChEBI" id="CHEBI:30616"/>
        <dbReference type="ChEBI" id="CHEBI:43474"/>
        <dbReference type="ChEBI" id="CHEBI:456216"/>
        <dbReference type="EC" id="5.6.2.4"/>
    </reaction>
</comment>
<evidence type="ECO:0000256" key="8">
    <source>
        <dbReference type="ARBA" id="ARBA00022840"/>
    </source>
</evidence>
<keyword evidence="6 12" id="KW-0347">Helicase</keyword>
<feature type="domain" description="Helicase C-terminal" evidence="14">
    <location>
        <begin position="447"/>
        <end position="631"/>
    </location>
</feature>
<dbReference type="Pfam" id="PF21213">
    <property type="entry name" value="WHD_PriA"/>
    <property type="match status" value="1"/>
</dbReference>
<keyword evidence="16" id="KW-1185">Reference proteome</keyword>
<comment type="subunit">
    <text evidence="12">Component of the replication restart primosome.</text>
</comment>
<dbReference type="Pfam" id="PF18074">
    <property type="entry name" value="PriA_C"/>
    <property type="match status" value="1"/>
</dbReference>
<dbReference type="EC" id="5.6.2.4" evidence="12"/>
<dbReference type="PANTHER" id="PTHR30580">
    <property type="entry name" value="PRIMOSOMAL PROTEIN N"/>
    <property type="match status" value="1"/>
</dbReference>
<dbReference type="FunFam" id="3.40.50.300:FF:000489">
    <property type="entry name" value="Primosome assembly protein PriA"/>
    <property type="match status" value="1"/>
</dbReference>
<proteinExistence type="inferred from homology"/>
<comment type="function">
    <text evidence="12">Initiates the restart of stalled replication forks, which reloads the replicative helicase on sites other than the origin of replication. Recognizes and binds to abandoned replication forks and remodels them to uncover a helicase loading site. Promotes assembly of the primosome at these replication forks.</text>
</comment>
<comment type="cofactor">
    <cofactor evidence="12">
        <name>Zn(2+)</name>
        <dbReference type="ChEBI" id="CHEBI:29105"/>
    </cofactor>
    <text evidence="12">Binds 2 zinc ions per subunit.</text>
</comment>
<dbReference type="InterPro" id="IPR042115">
    <property type="entry name" value="PriA_3primeBD_sf"/>
</dbReference>
<dbReference type="RefSeq" id="WP_126785419.1">
    <property type="nucleotide sequence ID" value="NZ_PIQF01000004.1"/>
</dbReference>
<dbReference type="HAMAP" id="MF_00983">
    <property type="entry name" value="PriA"/>
    <property type="match status" value="1"/>
</dbReference>
<dbReference type="InterPro" id="IPR040498">
    <property type="entry name" value="PriA_CRR"/>
</dbReference>
<evidence type="ECO:0000256" key="3">
    <source>
        <dbReference type="ARBA" id="ARBA00022723"/>
    </source>
</evidence>
<feature type="binding site" evidence="12">
    <location>
        <position position="480"/>
    </location>
    <ligand>
        <name>Zn(2+)</name>
        <dbReference type="ChEBI" id="CHEBI:29105"/>
        <label>1</label>
    </ligand>
</feature>
<evidence type="ECO:0000256" key="1">
    <source>
        <dbReference type="ARBA" id="ARBA00022515"/>
    </source>
</evidence>
<organism evidence="15 16">
    <name type="scientific">Idiomarina seosinensis</name>
    <dbReference type="NCBI Taxonomy" id="281739"/>
    <lineage>
        <taxon>Bacteria</taxon>
        <taxon>Pseudomonadati</taxon>
        <taxon>Pseudomonadota</taxon>
        <taxon>Gammaproteobacteria</taxon>
        <taxon>Alteromonadales</taxon>
        <taxon>Idiomarinaceae</taxon>
        <taxon>Idiomarina</taxon>
    </lineage>
</organism>
<feature type="binding site" evidence="12">
    <location>
        <position position="467"/>
    </location>
    <ligand>
        <name>Zn(2+)</name>
        <dbReference type="ChEBI" id="CHEBI:29105"/>
        <label>2</label>
    </ligand>
</feature>
<evidence type="ECO:0000256" key="12">
    <source>
        <dbReference type="HAMAP-Rule" id="MF_00983"/>
    </source>
</evidence>
<dbReference type="SMART" id="SM00487">
    <property type="entry name" value="DEXDc"/>
    <property type="match status" value="1"/>
</dbReference>
<dbReference type="InterPro" id="IPR005259">
    <property type="entry name" value="PriA"/>
</dbReference>
<dbReference type="InterPro" id="IPR014001">
    <property type="entry name" value="Helicase_ATP-bd"/>
</dbReference>
<keyword evidence="1 12" id="KW-0639">Primosome</keyword>
<evidence type="ECO:0000256" key="6">
    <source>
        <dbReference type="ARBA" id="ARBA00022806"/>
    </source>
</evidence>
<feature type="binding site" evidence="12">
    <location>
        <position position="477"/>
    </location>
    <ligand>
        <name>Zn(2+)</name>
        <dbReference type="ChEBI" id="CHEBI:29105"/>
        <label>1</label>
    </ligand>
</feature>
<keyword evidence="3 12" id="KW-0479">Metal-binding</keyword>
<dbReference type="GO" id="GO:0008270">
    <property type="term" value="F:zinc ion binding"/>
    <property type="evidence" value="ECO:0007669"/>
    <property type="project" value="UniProtKB-UniRule"/>
</dbReference>
<dbReference type="PROSITE" id="PS51194">
    <property type="entry name" value="HELICASE_CTER"/>
    <property type="match status" value="1"/>
</dbReference>
<evidence type="ECO:0000256" key="9">
    <source>
        <dbReference type="ARBA" id="ARBA00023125"/>
    </source>
</evidence>
<dbReference type="GO" id="GO:0006270">
    <property type="term" value="P:DNA replication initiation"/>
    <property type="evidence" value="ECO:0007669"/>
    <property type="project" value="TreeGrafter"/>
</dbReference>
<keyword evidence="9 12" id="KW-0238">DNA-binding</keyword>